<dbReference type="KEGG" id="clec:106672710"/>
<dbReference type="RefSeq" id="XP_014259833.1">
    <property type="nucleotide sequence ID" value="XM_014404347.2"/>
</dbReference>
<dbReference type="GeneID" id="106672710"/>
<evidence type="ECO:0000313" key="1">
    <source>
        <dbReference type="EnsemblMetazoa" id="XP_014259833.1"/>
    </source>
</evidence>
<evidence type="ECO:0000313" key="2">
    <source>
        <dbReference type="Proteomes" id="UP000494040"/>
    </source>
</evidence>
<sequence length="250" mass="28460">MQKVLQLASVCCPCCAAKSSDNEVDVGSNFEYVVHNHYIYKVRKPATTVRTGIPEEFKIGDTISNHSSPTYRRDKKKSGKSKCQVCPEYPDIFETERVIPDRPVKPTHYKVYNVLRKDSISFAETQDSMGQEEEEQIEEEEVLENVRGPSLEQVTVSREDLQRSRFTVTSSRSSCNDETLASAISEQIFASNSASEHSADSLKRILDMGSQPVKTNKRRNFKDAMNLSEPIDDKKTLVWHIYLTDKVKKK</sequence>
<proteinExistence type="predicted"/>
<dbReference type="EnsemblMetazoa" id="XM_014404347.2">
    <property type="protein sequence ID" value="XP_014259833.1"/>
    <property type="gene ID" value="LOC106672710"/>
</dbReference>
<reference evidence="1" key="1">
    <citation type="submission" date="2022-01" db="UniProtKB">
        <authorList>
            <consortium name="EnsemblMetazoa"/>
        </authorList>
    </citation>
    <scope>IDENTIFICATION</scope>
</reference>
<name>A0A8I6SA59_CIMLE</name>
<dbReference type="Proteomes" id="UP000494040">
    <property type="component" value="Unassembled WGS sequence"/>
</dbReference>
<keyword evidence="2" id="KW-1185">Reference proteome</keyword>
<protein>
    <submittedName>
        <fullName evidence="1">Uncharacterized protein</fullName>
    </submittedName>
</protein>
<organism evidence="1 2">
    <name type="scientific">Cimex lectularius</name>
    <name type="common">Bed bug</name>
    <name type="synonym">Acanthia lectularia</name>
    <dbReference type="NCBI Taxonomy" id="79782"/>
    <lineage>
        <taxon>Eukaryota</taxon>
        <taxon>Metazoa</taxon>
        <taxon>Ecdysozoa</taxon>
        <taxon>Arthropoda</taxon>
        <taxon>Hexapoda</taxon>
        <taxon>Insecta</taxon>
        <taxon>Pterygota</taxon>
        <taxon>Neoptera</taxon>
        <taxon>Paraneoptera</taxon>
        <taxon>Hemiptera</taxon>
        <taxon>Heteroptera</taxon>
        <taxon>Panheteroptera</taxon>
        <taxon>Cimicomorpha</taxon>
        <taxon>Cimicidae</taxon>
        <taxon>Cimex</taxon>
    </lineage>
</organism>
<accession>A0A8I6SA59</accession>
<dbReference type="AlphaFoldDB" id="A0A8I6SA59"/>